<dbReference type="InterPro" id="IPR057191">
    <property type="entry name" value="DUF7869"/>
</dbReference>
<evidence type="ECO:0000313" key="3">
    <source>
        <dbReference type="Proteomes" id="UP001164746"/>
    </source>
</evidence>
<organism evidence="2 3">
    <name type="scientific">Mya arenaria</name>
    <name type="common">Soft-shell clam</name>
    <dbReference type="NCBI Taxonomy" id="6604"/>
    <lineage>
        <taxon>Eukaryota</taxon>
        <taxon>Metazoa</taxon>
        <taxon>Spiralia</taxon>
        <taxon>Lophotrochozoa</taxon>
        <taxon>Mollusca</taxon>
        <taxon>Bivalvia</taxon>
        <taxon>Autobranchia</taxon>
        <taxon>Heteroconchia</taxon>
        <taxon>Euheterodonta</taxon>
        <taxon>Imparidentia</taxon>
        <taxon>Neoheterodontei</taxon>
        <taxon>Myida</taxon>
        <taxon>Myoidea</taxon>
        <taxon>Myidae</taxon>
        <taxon>Mya</taxon>
    </lineage>
</organism>
<gene>
    <name evidence="2" type="ORF">MAR_032335</name>
</gene>
<name>A0ABY7FEQ6_MYAAR</name>
<reference evidence="2" key="1">
    <citation type="submission" date="2022-11" db="EMBL/GenBank/DDBJ databases">
        <title>Centuries of genome instability and evolution in soft-shell clam transmissible cancer (bioRxiv).</title>
        <authorList>
            <person name="Hart S.F.M."/>
            <person name="Yonemitsu M.A."/>
            <person name="Giersch R.M."/>
            <person name="Beal B.F."/>
            <person name="Arriagada G."/>
            <person name="Davis B.W."/>
            <person name="Ostrander E.A."/>
            <person name="Goff S.P."/>
            <person name="Metzger M.J."/>
        </authorList>
    </citation>
    <scope>NUCLEOTIDE SEQUENCE</scope>
    <source>
        <strain evidence="2">MELC-2E11</strain>
        <tissue evidence="2">Siphon/mantle</tissue>
    </source>
</reference>
<accession>A0ABY7FEQ6</accession>
<evidence type="ECO:0000259" key="1">
    <source>
        <dbReference type="Pfam" id="PF25273"/>
    </source>
</evidence>
<keyword evidence="3" id="KW-1185">Reference proteome</keyword>
<dbReference type="Pfam" id="PF25273">
    <property type="entry name" value="DUF7869"/>
    <property type="match status" value="1"/>
</dbReference>
<feature type="domain" description="DUF7869" evidence="1">
    <location>
        <begin position="3"/>
        <end position="113"/>
    </location>
</feature>
<dbReference type="EMBL" id="CP111021">
    <property type="protein sequence ID" value="WAR17741.1"/>
    <property type="molecule type" value="Genomic_DNA"/>
</dbReference>
<evidence type="ECO:0000313" key="2">
    <source>
        <dbReference type="EMBL" id="WAR17741.1"/>
    </source>
</evidence>
<proteinExistence type="predicted"/>
<dbReference type="Proteomes" id="UP001164746">
    <property type="component" value="Chromosome 10"/>
</dbReference>
<dbReference type="PANTHER" id="PTHR34415:SF1">
    <property type="entry name" value="INTEGRASE CATALYTIC DOMAIN-CONTAINING PROTEIN"/>
    <property type="match status" value="1"/>
</dbReference>
<sequence length="136" mass="15970">MGGQNKNRYLLAYFCWRTMIGLNEEIRYLMQLAGHARCIIDAGFGRIKLYRRTDCKTLSDLENVVAPSSTTNEAVLYKKPDGTSMFEWREWKTFLGEQIRAIKGIRKEKTTRRRATVCSVVEMYCEVDRRKYKLLV</sequence>
<dbReference type="PANTHER" id="PTHR34415">
    <property type="entry name" value="INTEGRASE CATALYTIC DOMAIN-CONTAINING PROTEIN"/>
    <property type="match status" value="1"/>
</dbReference>
<protein>
    <recommendedName>
        <fullName evidence="1">DUF7869 domain-containing protein</fullName>
    </recommendedName>
</protein>